<sequence length="324" mass="35037">MQRITTFSNWLTRWFTLIVVIWAVVNYCIPTISVGGKSYTGYLIGVVLFGMGLTLSIDDFARIIKQPLMVIIGTVAHYVIMPLIAVALCWIFHLSGPLAVGVILVGCCPSGTSSNVMSFLSRGDVALDVSIGILSTLLAPIMIPTLMQVLASQYVAIPWQSLFVNALLVVLLPIALGVACHMLFKEKIQTVTPVLPIISQLAILAIIGIVVAVNHDRLFSSATLLAIPVVMLHNLCGYGLGYGFSKIMSKIYPQGFGYAQQKAITFEVGMQDSGLGVTLALTSFAAAPLTAIPSTFFSVWHNISGSVLSTWWRNHDDRKAALHQ</sequence>
<dbReference type="RefSeq" id="WP_188354867.1">
    <property type="nucleotide sequence ID" value="NZ_BMDH01000001.1"/>
</dbReference>
<protein>
    <submittedName>
        <fullName evidence="6">Sodium transporter</fullName>
    </submittedName>
</protein>
<feature type="transmembrane region" description="Helical" evidence="5">
    <location>
        <begin position="191"/>
        <end position="213"/>
    </location>
</feature>
<evidence type="ECO:0000313" key="7">
    <source>
        <dbReference type="Proteomes" id="UP000619536"/>
    </source>
</evidence>
<proteinExistence type="predicted"/>
<feature type="transmembrane region" description="Helical" evidence="5">
    <location>
        <begin position="12"/>
        <end position="33"/>
    </location>
</feature>
<keyword evidence="4 5" id="KW-0472">Membrane</keyword>
<evidence type="ECO:0000256" key="4">
    <source>
        <dbReference type="ARBA" id="ARBA00023136"/>
    </source>
</evidence>
<evidence type="ECO:0000256" key="2">
    <source>
        <dbReference type="ARBA" id="ARBA00022692"/>
    </source>
</evidence>
<evidence type="ECO:0000256" key="5">
    <source>
        <dbReference type="SAM" id="Phobius"/>
    </source>
</evidence>
<feature type="transmembrane region" description="Helical" evidence="5">
    <location>
        <begin position="69"/>
        <end position="93"/>
    </location>
</feature>
<reference evidence="6" key="1">
    <citation type="journal article" date="2014" name="Int. J. Syst. Evol. Microbiol.">
        <title>Complete genome sequence of Corynebacterium casei LMG S-19264T (=DSM 44701T), isolated from a smear-ripened cheese.</title>
        <authorList>
            <consortium name="US DOE Joint Genome Institute (JGI-PGF)"/>
            <person name="Walter F."/>
            <person name="Albersmeier A."/>
            <person name="Kalinowski J."/>
            <person name="Ruckert C."/>
        </authorList>
    </citation>
    <scope>NUCLEOTIDE SEQUENCE</scope>
    <source>
        <strain evidence="6">CCM 8606</strain>
    </source>
</reference>
<evidence type="ECO:0000313" key="6">
    <source>
        <dbReference type="EMBL" id="GGI13746.1"/>
    </source>
</evidence>
<dbReference type="PANTHER" id="PTHR10361">
    <property type="entry name" value="SODIUM-BILE ACID COTRANSPORTER"/>
    <property type="match status" value="1"/>
</dbReference>
<evidence type="ECO:0000256" key="1">
    <source>
        <dbReference type="ARBA" id="ARBA00004141"/>
    </source>
</evidence>
<accession>A0A8J3F1V0</accession>
<feature type="transmembrane region" description="Helical" evidence="5">
    <location>
        <begin position="39"/>
        <end position="57"/>
    </location>
</feature>
<reference evidence="6" key="2">
    <citation type="submission" date="2020-09" db="EMBL/GenBank/DDBJ databases">
        <authorList>
            <person name="Sun Q."/>
            <person name="Sedlacek I."/>
        </authorList>
    </citation>
    <scope>NUCLEOTIDE SEQUENCE</scope>
    <source>
        <strain evidence="6">CCM 8606</strain>
    </source>
</reference>
<dbReference type="InterPro" id="IPR004710">
    <property type="entry name" value="Bilac:Na_transpt"/>
</dbReference>
<feature type="transmembrane region" description="Helical" evidence="5">
    <location>
        <begin position="99"/>
        <end position="120"/>
    </location>
</feature>
<feature type="transmembrane region" description="Helical" evidence="5">
    <location>
        <begin position="219"/>
        <end position="240"/>
    </location>
</feature>
<keyword evidence="7" id="KW-1185">Reference proteome</keyword>
<evidence type="ECO:0000256" key="3">
    <source>
        <dbReference type="ARBA" id="ARBA00022989"/>
    </source>
</evidence>
<organism evidence="6 7">
    <name type="scientific">Galliscardovia ingluviei</name>
    <dbReference type="NCBI Taxonomy" id="1769422"/>
    <lineage>
        <taxon>Bacteria</taxon>
        <taxon>Bacillati</taxon>
        <taxon>Actinomycetota</taxon>
        <taxon>Actinomycetes</taxon>
        <taxon>Bifidobacteriales</taxon>
        <taxon>Bifidobacteriaceae</taxon>
        <taxon>Galliscardovia</taxon>
    </lineage>
</organism>
<name>A0A8J3F1V0_9BIFI</name>
<dbReference type="Proteomes" id="UP000619536">
    <property type="component" value="Unassembled WGS sequence"/>
</dbReference>
<keyword evidence="2 5" id="KW-0812">Transmembrane</keyword>
<dbReference type="InterPro" id="IPR002657">
    <property type="entry name" value="BilAc:Na_symport/Acr3"/>
</dbReference>
<feature type="transmembrane region" description="Helical" evidence="5">
    <location>
        <begin position="162"/>
        <end position="184"/>
    </location>
</feature>
<dbReference type="PANTHER" id="PTHR10361:SF28">
    <property type="entry name" value="P3 PROTEIN-RELATED"/>
    <property type="match status" value="1"/>
</dbReference>
<feature type="transmembrane region" description="Helical" evidence="5">
    <location>
        <begin position="132"/>
        <end position="156"/>
    </location>
</feature>
<keyword evidence="3 5" id="KW-1133">Transmembrane helix</keyword>
<dbReference type="GO" id="GO:0016020">
    <property type="term" value="C:membrane"/>
    <property type="evidence" value="ECO:0007669"/>
    <property type="project" value="UniProtKB-SubCell"/>
</dbReference>
<dbReference type="Gene3D" id="1.20.1530.20">
    <property type="match status" value="1"/>
</dbReference>
<dbReference type="InterPro" id="IPR038770">
    <property type="entry name" value="Na+/solute_symporter_sf"/>
</dbReference>
<comment type="subcellular location">
    <subcellularLocation>
        <location evidence="1">Membrane</location>
        <topology evidence="1">Multi-pass membrane protein</topology>
    </subcellularLocation>
</comment>
<dbReference type="EMBL" id="BMDH01000001">
    <property type="protein sequence ID" value="GGI13746.1"/>
    <property type="molecule type" value="Genomic_DNA"/>
</dbReference>
<comment type="caution">
    <text evidence="6">The sequence shown here is derived from an EMBL/GenBank/DDBJ whole genome shotgun (WGS) entry which is preliminary data.</text>
</comment>
<gene>
    <name evidence="6" type="ORF">GCM10007377_07500</name>
</gene>
<dbReference type="Pfam" id="PF01758">
    <property type="entry name" value="SBF"/>
    <property type="match status" value="1"/>
</dbReference>
<dbReference type="AlphaFoldDB" id="A0A8J3F1V0"/>